<reference evidence="15 16" key="1">
    <citation type="submission" date="2022-05" db="EMBL/GenBank/DDBJ databases">
        <title>Chromosome-level reference genomes for two strains of Caenorhabditis briggsae: an improved platform for comparative genomics.</title>
        <authorList>
            <person name="Stevens L."/>
            <person name="Andersen E.C."/>
        </authorList>
    </citation>
    <scope>NUCLEOTIDE SEQUENCE [LARGE SCALE GENOMIC DNA]</scope>
    <source>
        <strain evidence="15">QX1410_ONT</strain>
        <tissue evidence="15">Whole-organism</tissue>
    </source>
</reference>
<feature type="region of interest" description="Disordered" evidence="12">
    <location>
        <begin position="402"/>
        <end position="426"/>
    </location>
</feature>
<keyword evidence="8 11" id="KW-0804">Transcription</keyword>
<evidence type="ECO:0000256" key="1">
    <source>
        <dbReference type="ARBA" id="ARBA00004123"/>
    </source>
</evidence>
<gene>
    <name evidence="15" type="ORF">L3Y34_003317</name>
</gene>
<evidence type="ECO:0000256" key="9">
    <source>
        <dbReference type="ARBA" id="ARBA00023170"/>
    </source>
</evidence>
<dbReference type="GO" id="GO:0003700">
    <property type="term" value="F:DNA-binding transcription factor activity"/>
    <property type="evidence" value="ECO:0007669"/>
    <property type="project" value="InterPro"/>
</dbReference>
<evidence type="ECO:0000259" key="14">
    <source>
        <dbReference type="PROSITE" id="PS51843"/>
    </source>
</evidence>
<comment type="subcellular location">
    <subcellularLocation>
        <location evidence="1 11">Nucleus</location>
    </subcellularLocation>
</comment>
<evidence type="ECO:0000313" key="16">
    <source>
        <dbReference type="Proteomes" id="UP000827892"/>
    </source>
</evidence>
<evidence type="ECO:0000256" key="11">
    <source>
        <dbReference type="RuleBase" id="RU004334"/>
    </source>
</evidence>
<organism evidence="15 16">
    <name type="scientific">Caenorhabditis briggsae</name>
    <dbReference type="NCBI Taxonomy" id="6238"/>
    <lineage>
        <taxon>Eukaryota</taxon>
        <taxon>Metazoa</taxon>
        <taxon>Ecdysozoa</taxon>
        <taxon>Nematoda</taxon>
        <taxon>Chromadorea</taxon>
        <taxon>Rhabditida</taxon>
        <taxon>Rhabditina</taxon>
        <taxon>Rhabditomorpha</taxon>
        <taxon>Rhabditoidea</taxon>
        <taxon>Rhabditidae</taxon>
        <taxon>Peloderinae</taxon>
        <taxon>Caenorhabditis</taxon>
    </lineage>
</organism>
<dbReference type="CDD" id="cd06960">
    <property type="entry name" value="NR_DBD_HNF4A"/>
    <property type="match status" value="1"/>
</dbReference>
<dbReference type="PRINTS" id="PR00047">
    <property type="entry name" value="STROIDFINGER"/>
</dbReference>
<evidence type="ECO:0000256" key="4">
    <source>
        <dbReference type="ARBA" id="ARBA00022771"/>
    </source>
</evidence>
<evidence type="ECO:0000256" key="2">
    <source>
        <dbReference type="ARBA" id="ARBA00005993"/>
    </source>
</evidence>
<evidence type="ECO:0000256" key="10">
    <source>
        <dbReference type="ARBA" id="ARBA00023242"/>
    </source>
</evidence>
<dbReference type="PROSITE" id="PS00031">
    <property type="entry name" value="NUCLEAR_REC_DBD_1"/>
    <property type="match status" value="1"/>
</dbReference>
<dbReference type="SMART" id="SM00430">
    <property type="entry name" value="HOLI"/>
    <property type="match status" value="1"/>
</dbReference>
<evidence type="ECO:0000256" key="5">
    <source>
        <dbReference type="ARBA" id="ARBA00022833"/>
    </source>
</evidence>
<evidence type="ECO:0000256" key="6">
    <source>
        <dbReference type="ARBA" id="ARBA00023015"/>
    </source>
</evidence>
<evidence type="ECO:0000313" key="15">
    <source>
        <dbReference type="EMBL" id="ULT93741.1"/>
    </source>
</evidence>
<dbReference type="GO" id="GO:0005634">
    <property type="term" value="C:nucleus"/>
    <property type="evidence" value="ECO:0007669"/>
    <property type="project" value="UniProtKB-SubCell"/>
</dbReference>
<sequence>MMSASPCEVCLARGNGKHFGVDACRGCTSFFRRTVVNKRQYKCSEDESCDIENSESLLCKKCRFEKCLKVGMKKESIQNHRDIYGRRNPQKSILPSPSASSKLQYPIPTTIISTIKQNYSQLQNVRVVVHAMEGGSMFLKPAPRGQSYKETYRLLLREFYLVADWISNSFPHFTELPTSQKDILLRNFYLTFYNLEAGFFACQKSRVDIWFLPNGNFINCHNLESFYHDENNMQPMTSADAAKLFKGTCTGCKRNVLIPMLRENVTQFEFLALAALILFDTGLEGQSDSCIELCRKVRNTVQKEMIYHYSTMRKTEDFALRMANILSIIPSVQKASQKMQEDLELGHLFNAYSAEKTSKKMEHPFLNNNSDDLNDFLRVLFNNKNTIRMAHEKVCELIKNNRMPGDPVERQGVPPPAGSNPHAPTVESNISRTIEHFRWRSKTDKTVENYRNQKNDLIKILKIKDAFKNMSLELLGTFQNSTTADLDEISEIMFHRRTSKRCFIKASSFKFQLKTVKFIIGPDRIRIEIWNSAHESADSNRVFNYKYEDVAVKEFKFLIKRLSNEHVLEELAFEIEPFLTERAFLDTKVLNVIGKWLRKRKIKIQANIFTYRFTRQLPTRKYKSPFFPIFKSLKPETLERLNFQMWNDDRVLGMKVKFIDFSDKLRRTKQWKSASHLNISDNLFVKQWKKFSHFQSIYLLSVNAEDVEELKKTFTNEKYLPTQGCDIYLEQDYPLNFTKIFHILSPNDKFTNPVNPSMLVFPIDDQKEVTMEFEHNMIQVRVENRIKNGQ</sequence>
<dbReference type="InterPro" id="IPR013088">
    <property type="entry name" value="Znf_NHR/GATA"/>
</dbReference>
<keyword evidence="6 11" id="KW-0805">Transcription regulation</keyword>
<dbReference type="PANTHER" id="PTHR46011:SF13">
    <property type="entry name" value="NR LBD DOMAIN-CONTAINING PROTEIN"/>
    <property type="match status" value="1"/>
</dbReference>
<accession>A0AAE9ACD2</accession>
<keyword evidence="5 11" id="KW-0862">Zinc</keyword>
<dbReference type="Pfam" id="PF00105">
    <property type="entry name" value="zf-C4"/>
    <property type="match status" value="1"/>
</dbReference>
<dbReference type="GO" id="GO:0000978">
    <property type="term" value="F:RNA polymerase II cis-regulatory region sequence-specific DNA binding"/>
    <property type="evidence" value="ECO:0007669"/>
    <property type="project" value="InterPro"/>
</dbReference>
<dbReference type="AlphaFoldDB" id="A0AAE9ACD2"/>
<keyword evidence="9 11" id="KW-0675">Receptor</keyword>
<evidence type="ECO:0000256" key="12">
    <source>
        <dbReference type="SAM" id="MobiDB-lite"/>
    </source>
</evidence>
<dbReference type="Gene3D" id="3.30.50.10">
    <property type="entry name" value="Erythroid Transcription Factor GATA-1, subunit A"/>
    <property type="match status" value="1"/>
</dbReference>
<keyword evidence="7 11" id="KW-0238">DNA-binding</keyword>
<name>A0AAE9ACD2_CAEBR</name>
<dbReference type="SUPFAM" id="SSF48508">
    <property type="entry name" value="Nuclear receptor ligand-binding domain"/>
    <property type="match status" value="1"/>
</dbReference>
<dbReference type="Gene3D" id="1.10.565.10">
    <property type="entry name" value="Retinoid X Receptor"/>
    <property type="match status" value="1"/>
</dbReference>
<feature type="domain" description="NR LBD" evidence="14">
    <location>
        <begin position="95"/>
        <end position="365"/>
    </location>
</feature>
<evidence type="ECO:0000259" key="13">
    <source>
        <dbReference type="PROSITE" id="PS51030"/>
    </source>
</evidence>
<dbReference type="InterPro" id="IPR001628">
    <property type="entry name" value="Znf_hrmn_rcpt"/>
</dbReference>
<protein>
    <submittedName>
        <fullName evidence="15">Uncharacterized protein</fullName>
    </submittedName>
</protein>
<keyword evidence="3 11" id="KW-0479">Metal-binding</keyword>
<dbReference type="GO" id="GO:0008270">
    <property type="term" value="F:zinc ion binding"/>
    <property type="evidence" value="ECO:0007669"/>
    <property type="project" value="UniProtKB-KW"/>
</dbReference>
<dbReference type="InterPro" id="IPR000536">
    <property type="entry name" value="Nucl_hrmn_rcpt_lig-bd"/>
</dbReference>
<evidence type="ECO:0000256" key="8">
    <source>
        <dbReference type="ARBA" id="ARBA00023163"/>
    </source>
</evidence>
<dbReference type="PROSITE" id="PS51030">
    <property type="entry name" value="NUCLEAR_REC_DBD_2"/>
    <property type="match status" value="1"/>
</dbReference>
<dbReference type="InterPro" id="IPR049636">
    <property type="entry name" value="HNF4-like_DBD"/>
</dbReference>
<evidence type="ECO:0000256" key="3">
    <source>
        <dbReference type="ARBA" id="ARBA00022723"/>
    </source>
</evidence>
<dbReference type="EMBL" id="CP090894">
    <property type="protein sequence ID" value="ULT93741.1"/>
    <property type="molecule type" value="Genomic_DNA"/>
</dbReference>
<dbReference type="SUPFAM" id="SSF57716">
    <property type="entry name" value="Glucocorticoid receptor-like (DNA-binding domain)"/>
    <property type="match status" value="1"/>
</dbReference>
<evidence type="ECO:0000256" key="7">
    <source>
        <dbReference type="ARBA" id="ARBA00023125"/>
    </source>
</evidence>
<dbReference type="InterPro" id="IPR035500">
    <property type="entry name" value="NHR-like_dom_sf"/>
</dbReference>
<dbReference type="SMART" id="SM00399">
    <property type="entry name" value="ZnF_C4"/>
    <property type="match status" value="1"/>
</dbReference>
<feature type="domain" description="Nuclear receptor" evidence="13">
    <location>
        <begin position="4"/>
        <end position="79"/>
    </location>
</feature>
<dbReference type="PROSITE" id="PS51843">
    <property type="entry name" value="NR_LBD"/>
    <property type="match status" value="1"/>
</dbReference>
<comment type="similarity">
    <text evidence="2 11">Belongs to the nuclear hormone receptor family.</text>
</comment>
<keyword evidence="4 11" id="KW-0863">Zinc-finger</keyword>
<dbReference type="Pfam" id="PF00104">
    <property type="entry name" value="Hormone_recep"/>
    <property type="match status" value="1"/>
</dbReference>
<dbReference type="PANTHER" id="PTHR46011">
    <property type="entry name" value="NUCLEAR HORMONE RECEPTOR FAMILY MEMBER NHR-86-RELATED"/>
    <property type="match status" value="1"/>
</dbReference>
<keyword evidence="10 11" id="KW-0539">Nucleus</keyword>
<dbReference type="Proteomes" id="UP000827892">
    <property type="component" value="Chromosome IV"/>
</dbReference>
<proteinExistence type="inferred from homology"/>